<evidence type="ECO:0000313" key="3">
    <source>
        <dbReference type="EMBL" id="EFF73717.1"/>
    </source>
</evidence>
<dbReference type="HOGENOM" id="CLU_071027_0_0_4"/>
<protein>
    <submittedName>
        <fullName evidence="3">Uncharacterized protein</fullName>
    </submittedName>
</protein>
<dbReference type="EMBL" id="ADMS01000115">
    <property type="protein sequence ID" value="EFF73717.1"/>
    <property type="molecule type" value="Genomic_DNA"/>
</dbReference>
<feature type="domain" description="Actin homologue MreB-like C-terminal" evidence="2">
    <location>
        <begin position="187"/>
        <end position="306"/>
    </location>
</feature>
<evidence type="ECO:0000313" key="4">
    <source>
        <dbReference type="Proteomes" id="UP000004510"/>
    </source>
</evidence>
<name>D4XHF6_9BURK</name>
<reference evidence="4" key="1">
    <citation type="submission" date="2010-03" db="EMBL/GenBank/DDBJ databases">
        <title>Complete sequence of Mobiluncus curtisii ATCC 43063.</title>
        <authorList>
            <person name="Muzny D."/>
            <person name="Qin X."/>
            <person name="Deng J."/>
            <person name="Jiang H."/>
            <person name="Liu Y."/>
            <person name="Qu J."/>
            <person name="Song X.-Z."/>
            <person name="Zhang L."/>
            <person name="Thornton R."/>
            <person name="Coyle M."/>
            <person name="Francisco L."/>
            <person name="Jackson L."/>
            <person name="Javaid M."/>
            <person name="Korchina V."/>
            <person name="Kovar C."/>
            <person name="Mata R."/>
            <person name="Mathew T."/>
            <person name="Ngo R."/>
            <person name="Nguyen L."/>
            <person name="Nguyen N."/>
            <person name="Okwuonu G."/>
            <person name="Ongeri F."/>
            <person name="Pham C."/>
            <person name="Simmons D."/>
            <person name="Wilczek-Boney K."/>
            <person name="Hale W."/>
            <person name="Jakkamsetti A."/>
            <person name="Pham P."/>
            <person name="Ruth R."/>
            <person name="San Lucas F."/>
            <person name="Warren J."/>
            <person name="Zhang J."/>
            <person name="Zhao Z."/>
            <person name="Zhou C."/>
            <person name="Zhu D."/>
            <person name="Lee S."/>
            <person name="Bess C."/>
            <person name="Blankenburg K."/>
            <person name="Forbes L."/>
            <person name="Fu Q."/>
            <person name="Gubbala S."/>
            <person name="Hirani K."/>
            <person name="Jayaseelan J.C."/>
            <person name="Lara F."/>
            <person name="Munidasa M."/>
            <person name="Palculict T."/>
            <person name="Patil S."/>
            <person name="Pu L.-L."/>
            <person name="Saada N."/>
            <person name="Tang L."/>
            <person name="Weissenberger G."/>
            <person name="Zhu Y."/>
            <person name="Hemphill L."/>
            <person name="Shang Y."/>
            <person name="Youmans B."/>
            <person name="Ayvaz T."/>
            <person name="Ross M."/>
            <person name="Santibanez J."/>
            <person name="Aqrawi P."/>
            <person name="Gross S."/>
            <person name="Joshi V."/>
            <person name="Fowler G."/>
            <person name="Nazareth L."/>
            <person name="Reid J."/>
            <person name="Worley K."/>
            <person name="Petrosino J."/>
            <person name="Highlander S."/>
            <person name="Gibbs R."/>
            <person name="Gibbs R."/>
        </authorList>
    </citation>
    <scope>NUCLEOTIDE SEQUENCE [LARGE SCALE GENOMIC DNA]</scope>
    <source>
        <strain evidence="4">ATCC 43553</strain>
    </source>
</reference>
<dbReference type="Pfam" id="PF17989">
    <property type="entry name" value="ALP_N"/>
    <property type="match status" value="1"/>
</dbReference>
<dbReference type="InterPro" id="IPR043129">
    <property type="entry name" value="ATPase_NBD"/>
</dbReference>
<dbReference type="Gene3D" id="3.30.420.40">
    <property type="match status" value="2"/>
</dbReference>
<dbReference type="CDD" id="cd24025">
    <property type="entry name" value="ASKHA_NBD_ParM_pCBH-like"/>
    <property type="match status" value="1"/>
</dbReference>
<organism evidence="3 4">
    <name type="scientific">Achromobacter piechaudii ATCC 43553</name>
    <dbReference type="NCBI Taxonomy" id="742159"/>
    <lineage>
        <taxon>Bacteria</taxon>
        <taxon>Pseudomonadati</taxon>
        <taxon>Pseudomonadota</taxon>
        <taxon>Betaproteobacteria</taxon>
        <taxon>Burkholderiales</taxon>
        <taxon>Alcaligenaceae</taxon>
        <taxon>Achromobacter</taxon>
    </lineage>
</organism>
<gene>
    <name evidence="3" type="ORF">HMPREF0004_4903</name>
</gene>
<comment type="caution">
    <text evidence="3">The sequence shown here is derived from an EMBL/GenBank/DDBJ whole genome shotgun (WGS) entry which is preliminary data.</text>
</comment>
<dbReference type="PATRIC" id="fig|742159.3.peg.396"/>
<proteinExistence type="predicted"/>
<evidence type="ECO:0000259" key="1">
    <source>
        <dbReference type="Pfam" id="PF17989"/>
    </source>
</evidence>
<dbReference type="InterPro" id="IPR049067">
    <property type="entry name" value="MreB-like_C"/>
</dbReference>
<sequence>MPPEEILSMNRTCIGLDIGRSAVKVVSHASGLFDRFLFPSDVCEAFHIADEATAAEAANETVAVEGRTYFTGETARLQGGRGTNIGMDDDWIEKPGYKALVASALARLKARGVKGLEDAYIVIGSPSNVFDHQKDKLAEITKSVAGTDVKVIPQPAGAYFQHVLNPSGIPVKERFSGDDGQPLSWAVIEIGHFTTDFLLVRNGRHIAGAFGSCDGMGSSVKRLAAILADRGIRVGDRECHAALIAGSVKHFGQKVDVTKDVAEAVRPVAQLILAEADTLLSREVSTLDGVLLAGGGAVFLAETLSEKWPHTILLEEPRMAVANGFCRFAVGQLKQQSAARTSVKAA</sequence>
<dbReference type="Proteomes" id="UP000004510">
    <property type="component" value="Unassembled WGS sequence"/>
</dbReference>
<dbReference type="AlphaFoldDB" id="D4XHF6"/>
<feature type="domain" description="Actin-like protein N-terminal" evidence="1">
    <location>
        <begin position="15"/>
        <end position="157"/>
    </location>
</feature>
<dbReference type="eggNOG" id="COG4972">
    <property type="taxonomic scope" value="Bacteria"/>
</dbReference>
<dbReference type="Pfam" id="PF21522">
    <property type="entry name" value="MreB-like_C"/>
    <property type="match status" value="1"/>
</dbReference>
<dbReference type="SUPFAM" id="SSF53067">
    <property type="entry name" value="Actin-like ATPase domain"/>
    <property type="match status" value="2"/>
</dbReference>
<accession>D4XHF6</accession>
<evidence type="ECO:0000259" key="2">
    <source>
        <dbReference type="Pfam" id="PF21522"/>
    </source>
</evidence>
<dbReference type="InterPro" id="IPR040607">
    <property type="entry name" value="ALP_N"/>
</dbReference>